<reference evidence="2" key="1">
    <citation type="submission" date="2023-10" db="EMBL/GenBank/DDBJ databases">
        <title>Genome assembly of Pristionchus species.</title>
        <authorList>
            <person name="Yoshida K."/>
            <person name="Sommer R.J."/>
        </authorList>
    </citation>
    <scope>NUCLEOTIDE SEQUENCE</scope>
    <source>
        <strain evidence="2">RS5133</strain>
    </source>
</reference>
<dbReference type="AlphaFoldDB" id="A0AAV5W3Q7"/>
<dbReference type="EMBL" id="BTSY01000004">
    <property type="protein sequence ID" value="GMT24975.1"/>
    <property type="molecule type" value="Genomic_DNA"/>
</dbReference>
<evidence type="ECO:0000256" key="1">
    <source>
        <dbReference type="SAM" id="MobiDB-lite"/>
    </source>
</evidence>
<evidence type="ECO:0008006" key="4">
    <source>
        <dbReference type="Google" id="ProtNLM"/>
    </source>
</evidence>
<feature type="region of interest" description="Disordered" evidence="1">
    <location>
        <begin position="334"/>
        <end position="364"/>
    </location>
</feature>
<protein>
    <recommendedName>
        <fullName evidence="4">BAH domain-containing protein</fullName>
    </recommendedName>
</protein>
<organism evidence="2 3">
    <name type="scientific">Pristionchus fissidentatus</name>
    <dbReference type="NCBI Taxonomy" id="1538716"/>
    <lineage>
        <taxon>Eukaryota</taxon>
        <taxon>Metazoa</taxon>
        <taxon>Ecdysozoa</taxon>
        <taxon>Nematoda</taxon>
        <taxon>Chromadorea</taxon>
        <taxon>Rhabditida</taxon>
        <taxon>Rhabditina</taxon>
        <taxon>Diplogasteromorpha</taxon>
        <taxon>Diplogasteroidea</taxon>
        <taxon>Neodiplogasteridae</taxon>
        <taxon>Pristionchus</taxon>
    </lineage>
</organism>
<dbReference type="Proteomes" id="UP001432322">
    <property type="component" value="Unassembled WGS sequence"/>
</dbReference>
<name>A0AAV5W3Q7_9BILA</name>
<accession>A0AAV5W3Q7</accession>
<feature type="compositionally biased region" description="Basic and acidic residues" evidence="1">
    <location>
        <begin position="334"/>
        <end position="343"/>
    </location>
</feature>
<feature type="compositionally biased region" description="Low complexity" evidence="1">
    <location>
        <begin position="345"/>
        <end position="356"/>
    </location>
</feature>
<feature type="non-terminal residue" evidence="2">
    <location>
        <position position="1"/>
    </location>
</feature>
<evidence type="ECO:0000313" key="3">
    <source>
        <dbReference type="Proteomes" id="UP001432322"/>
    </source>
</evidence>
<keyword evidence="3" id="KW-1185">Reference proteome</keyword>
<gene>
    <name evidence="2" type="ORF">PFISCL1PPCAC_16272</name>
</gene>
<proteinExistence type="predicted"/>
<comment type="caution">
    <text evidence="2">The sequence shown here is derived from an EMBL/GenBank/DDBJ whole genome shotgun (WGS) entry which is preliminary data.</text>
</comment>
<evidence type="ECO:0000313" key="2">
    <source>
        <dbReference type="EMBL" id="GMT24975.1"/>
    </source>
</evidence>
<sequence>SERWSDGVTVGFSESKHGTGRLFFINTPHGIAVTHPRLHDGKGLDLGMYLRVLTTPPRLGSHNMEVVDFVWAQRPADHEIGVTWNRVNVQCNVHLVAHENGWFIFNNTYLGLLGMREVGDLREKNLRTGCAYRVICRREKTNDGLPQNGDPILWVIEDIDYADRETVVDEWFVGIVTRCKEQLAIITSFDLPTDCFLYDWNRGDPSISPDDLLSRWVRFQVDDRRANDHGLRYRIRDNFSEIESQCETRVKERLTEIRVNCRYTGEMEDSRPILRSWIGFIRDHDGIIDERDGEGEYEFWVVKHHRLNHTARWKLSIYDNEPVKIDNRREMELEQREERRFDNDSLSNSSVNEASSHYQPSTSQYSAEEEWTTVILTGESSGDWFASCGREDIVVIPKCLVESLDQPRRGDFYRIKLGRFGCQKSKAAQLDPCPIHPKDFEVCRNEDIPLMVWCFAKIVKGDCGAFTLFNEILGEATFHRKYAAKCMKVGDEIEAQYYRVRKSENATLWMVRMTRVCMSRIKTSQENINWSSTANSMEEVTLDNLVEKDRRILDIMRHFFNIPQVLLAFEKNSNETMRKIERILRNDLQEISVDT</sequence>